<dbReference type="InterPro" id="IPR027268">
    <property type="entry name" value="Peptidase_M4/M1_CTD_sf"/>
</dbReference>
<sequence>MRTLTLLLSLLVLAACTTGYENRQDMLRNTITPDREWWDVLHYRLAVEFDPQEKFIRGSNEIRFKALKAGSTMQIDLQPPLAITKVSFGDSELIFDREGNVYFLHFESEIAAGLEGSIVIAYEGIPKESVNPPWEGGVTWGHDDLGNDFIVTTAQGIGASVWWPNKDHGYDEPDLGMQIAITVPDNLSAVSNGRLKHTEHNEDSNTKTFHWELVNPINNYGVSVNIGNYVNFSETYQGVDGPLDLDYWVLAHQKQVAENQFAEVPRMLEAFEYWFGKYPFYEDGYKLVAVSYAGMEHQSAVTYGNWFQNGYRGRDVSDTGIGMKFDFIIVHESGHEWFGNNISAIDNKHLWIHEGFTNYSENLFVEYWFGKHDSEDYVIGSRHNVLNKDPIITSGSQENSSTDMYYKAGNMLHTIRHIIGDDEKWRGILKELNQYFWHQTVTTQQVESFISTAAGFDLSAVFDQYLRASQLPILRYAINENELSYQYTEIVSGFAMPIDVTINGKEVRLTPTVEQKTLNFGAEIESFDVNRNFYIESEIKNF</sequence>
<accession>A0A2A5B5L4</accession>
<dbReference type="SUPFAM" id="SSF55486">
    <property type="entry name" value="Metalloproteases ('zincins'), catalytic domain"/>
    <property type="match status" value="1"/>
</dbReference>
<dbReference type="InterPro" id="IPR042097">
    <property type="entry name" value="Aminopeptidase_N-like_N_sf"/>
</dbReference>
<dbReference type="AlphaFoldDB" id="A0A2A5B5L4"/>
<dbReference type="Gene3D" id="2.60.40.1730">
    <property type="entry name" value="tricorn interacting facor f3 domain"/>
    <property type="match status" value="1"/>
</dbReference>
<proteinExistence type="predicted"/>
<evidence type="ECO:0000259" key="1">
    <source>
        <dbReference type="Pfam" id="PF01433"/>
    </source>
</evidence>
<dbReference type="PANTHER" id="PTHR11533:SF174">
    <property type="entry name" value="PUROMYCIN-SENSITIVE AMINOPEPTIDASE-RELATED"/>
    <property type="match status" value="1"/>
</dbReference>
<dbReference type="InterPro" id="IPR014782">
    <property type="entry name" value="Peptidase_M1_dom"/>
</dbReference>
<dbReference type="GO" id="GO:0016020">
    <property type="term" value="C:membrane"/>
    <property type="evidence" value="ECO:0007669"/>
    <property type="project" value="TreeGrafter"/>
</dbReference>
<evidence type="ECO:0000313" key="2">
    <source>
        <dbReference type="EMBL" id="PCJ26864.1"/>
    </source>
</evidence>
<dbReference type="PANTHER" id="PTHR11533">
    <property type="entry name" value="PROTEASE M1 ZINC METALLOPROTEASE"/>
    <property type="match status" value="1"/>
</dbReference>
<protein>
    <submittedName>
        <fullName evidence="2">Peptidase M1</fullName>
    </submittedName>
</protein>
<dbReference type="CDD" id="cd09603">
    <property type="entry name" value="M1_APN_like"/>
    <property type="match status" value="1"/>
</dbReference>
<evidence type="ECO:0000313" key="3">
    <source>
        <dbReference type="Proteomes" id="UP000218327"/>
    </source>
</evidence>
<dbReference type="GO" id="GO:0008270">
    <property type="term" value="F:zinc ion binding"/>
    <property type="evidence" value="ECO:0007669"/>
    <property type="project" value="InterPro"/>
</dbReference>
<dbReference type="GO" id="GO:0005615">
    <property type="term" value="C:extracellular space"/>
    <property type="evidence" value="ECO:0007669"/>
    <property type="project" value="TreeGrafter"/>
</dbReference>
<dbReference type="PROSITE" id="PS51257">
    <property type="entry name" value="PROKAR_LIPOPROTEIN"/>
    <property type="match status" value="1"/>
</dbReference>
<dbReference type="Pfam" id="PF01433">
    <property type="entry name" value="Peptidase_M1"/>
    <property type="match status" value="1"/>
</dbReference>
<dbReference type="GO" id="GO:0043171">
    <property type="term" value="P:peptide catabolic process"/>
    <property type="evidence" value="ECO:0007669"/>
    <property type="project" value="TreeGrafter"/>
</dbReference>
<dbReference type="InterPro" id="IPR050344">
    <property type="entry name" value="Peptidase_M1_aminopeptidases"/>
</dbReference>
<dbReference type="EMBL" id="NVVJ01000009">
    <property type="protein sequence ID" value="PCJ26864.1"/>
    <property type="molecule type" value="Genomic_DNA"/>
</dbReference>
<feature type="domain" description="Peptidase M1 membrane alanine aminopeptidase" evidence="1">
    <location>
        <begin position="264"/>
        <end position="465"/>
    </location>
</feature>
<dbReference type="Proteomes" id="UP000218327">
    <property type="component" value="Unassembled WGS sequence"/>
</dbReference>
<dbReference type="SUPFAM" id="SSF63737">
    <property type="entry name" value="Leukotriene A4 hydrolase N-terminal domain"/>
    <property type="match status" value="1"/>
</dbReference>
<organism evidence="2 3">
    <name type="scientific">SAR86 cluster bacterium</name>
    <dbReference type="NCBI Taxonomy" id="2030880"/>
    <lineage>
        <taxon>Bacteria</taxon>
        <taxon>Pseudomonadati</taxon>
        <taxon>Pseudomonadota</taxon>
        <taxon>Gammaproteobacteria</taxon>
        <taxon>SAR86 cluster</taxon>
    </lineage>
</organism>
<comment type="caution">
    <text evidence="2">The sequence shown here is derived from an EMBL/GenBank/DDBJ whole genome shotgun (WGS) entry which is preliminary data.</text>
</comment>
<dbReference type="Gene3D" id="1.10.390.10">
    <property type="entry name" value="Neutral Protease Domain 2"/>
    <property type="match status" value="1"/>
</dbReference>
<dbReference type="GO" id="GO:0005737">
    <property type="term" value="C:cytoplasm"/>
    <property type="evidence" value="ECO:0007669"/>
    <property type="project" value="TreeGrafter"/>
</dbReference>
<reference evidence="3" key="1">
    <citation type="submission" date="2017-08" db="EMBL/GenBank/DDBJ databases">
        <title>A dynamic microbial community with high functional redundancy inhabits the cold, oxic subseafloor aquifer.</title>
        <authorList>
            <person name="Tully B.J."/>
            <person name="Wheat C.G."/>
            <person name="Glazer B.T."/>
            <person name="Huber J.A."/>
        </authorList>
    </citation>
    <scope>NUCLEOTIDE SEQUENCE [LARGE SCALE GENOMIC DNA]</scope>
</reference>
<gene>
    <name evidence="2" type="ORF">COA96_04345</name>
</gene>
<name>A0A2A5B5L4_9GAMM</name>
<dbReference type="GO" id="GO:0042277">
    <property type="term" value="F:peptide binding"/>
    <property type="evidence" value="ECO:0007669"/>
    <property type="project" value="TreeGrafter"/>
</dbReference>
<dbReference type="GO" id="GO:0070006">
    <property type="term" value="F:metalloaminopeptidase activity"/>
    <property type="evidence" value="ECO:0007669"/>
    <property type="project" value="TreeGrafter"/>
</dbReference>